<evidence type="ECO:0000256" key="2">
    <source>
        <dbReference type="ARBA" id="ARBA00022801"/>
    </source>
</evidence>
<keyword evidence="2" id="KW-0378">Hydrolase</keyword>
<keyword evidence="3" id="KW-0805">Transcription regulation</keyword>
<dbReference type="CDD" id="cd06529">
    <property type="entry name" value="S24_LexA-like"/>
    <property type="match status" value="1"/>
</dbReference>
<dbReference type="GO" id="GO:0004252">
    <property type="term" value="F:serine-type endopeptidase activity"/>
    <property type="evidence" value="ECO:0007669"/>
    <property type="project" value="InterPro"/>
</dbReference>
<feature type="domain" description="Peptidase S24/S26A/S26B/S26C" evidence="6">
    <location>
        <begin position="108"/>
        <end position="212"/>
    </location>
</feature>
<evidence type="ECO:0000256" key="3">
    <source>
        <dbReference type="ARBA" id="ARBA00023015"/>
    </source>
</evidence>
<comment type="caution">
    <text evidence="7">The sequence shown here is derived from an EMBL/GenBank/DDBJ whole genome shotgun (WGS) entry which is preliminary data.</text>
</comment>
<evidence type="ECO:0000313" key="7">
    <source>
        <dbReference type="EMBL" id="MVA98872.1"/>
    </source>
</evidence>
<dbReference type="Gene3D" id="2.10.109.10">
    <property type="entry name" value="Umud Fragment, subunit A"/>
    <property type="match status" value="1"/>
</dbReference>
<dbReference type="EMBL" id="WPHG01000004">
    <property type="protein sequence ID" value="MVA98872.1"/>
    <property type="molecule type" value="Genomic_DNA"/>
</dbReference>
<dbReference type="InterPro" id="IPR019756">
    <property type="entry name" value="Pept_S26A_signal_pept_1_Ser-AS"/>
</dbReference>
<dbReference type="GO" id="GO:0016020">
    <property type="term" value="C:membrane"/>
    <property type="evidence" value="ECO:0007669"/>
    <property type="project" value="InterPro"/>
</dbReference>
<keyword evidence="1" id="KW-0645">Protease</keyword>
<dbReference type="RefSeq" id="WP_156713849.1">
    <property type="nucleotide sequence ID" value="NZ_WPHG01000004.1"/>
</dbReference>
<dbReference type="Pfam" id="PF00717">
    <property type="entry name" value="Peptidase_S24"/>
    <property type="match status" value="1"/>
</dbReference>
<proteinExistence type="predicted"/>
<dbReference type="PROSITE" id="PS00501">
    <property type="entry name" value="SPASE_I_1"/>
    <property type="match status" value="1"/>
</dbReference>
<dbReference type="InterPro" id="IPR015927">
    <property type="entry name" value="Peptidase_S24_S26A/B/C"/>
</dbReference>
<protein>
    <recommendedName>
        <fullName evidence="6">Peptidase S24/S26A/S26B/S26C domain-containing protein</fullName>
    </recommendedName>
</protein>
<dbReference type="SUPFAM" id="SSF51306">
    <property type="entry name" value="LexA/Signal peptidase"/>
    <property type="match status" value="1"/>
</dbReference>
<dbReference type="PANTHER" id="PTHR40661:SF3">
    <property type="entry name" value="FELS-1 PROPHAGE TRANSCRIPTIONAL REGULATOR"/>
    <property type="match status" value="1"/>
</dbReference>
<dbReference type="InterPro" id="IPR036286">
    <property type="entry name" value="LexA/Signal_pep-like_sf"/>
</dbReference>
<accession>A0A844QHE0</accession>
<gene>
    <name evidence="7" type="ORF">GN330_16615</name>
</gene>
<evidence type="ECO:0000313" key="8">
    <source>
        <dbReference type="Proteomes" id="UP000463224"/>
    </source>
</evidence>
<evidence type="ECO:0000259" key="6">
    <source>
        <dbReference type="Pfam" id="PF00717"/>
    </source>
</evidence>
<evidence type="ECO:0000256" key="5">
    <source>
        <dbReference type="ARBA" id="ARBA00023163"/>
    </source>
</evidence>
<reference evidence="7 8" key="1">
    <citation type="submission" date="2019-12" db="EMBL/GenBank/DDBJ databases">
        <title>Nitratireductor arenosus sp. nov., Isolated from sea sand, Jeju island, South Korea.</title>
        <authorList>
            <person name="Kim W."/>
        </authorList>
    </citation>
    <scope>NUCLEOTIDE SEQUENCE [LARGE SCALE GENOMIC DNA]</scope>
    <source>
        <strain evidence="7 8">CAU 1489</strain>
    </source>
</reference>
<evidence type="ECO:0000256" key="4">
    <source>
        <dbReference type="ARBA" id="ARBA00023125"/>
    </source>
</evidence>
<dbReference type="GO" id="GO:0006508">
    <property type="term" value="P:proteolysis"/>
    <property type="evidence" value="ECO:0007669"/>
    <property type="project" value="UniProtKB-KW"/>
</dbReference>
<name>A0A844QHE0_9HYPH</name>
<keyword evidence="4" id="KW-0238">DNA-binding</keyword>
<keyword evidence="8" id="KW-1185">Reference proteome</keyword>
<dbReference type="GO" id="GO:0003677">
    <property type="term" value="F:DNA binding"/>
    <property type="evidence" value="ECO:0007669"/>
    <property type="project" value="UniProtKB-KW"/>
</dbReference>
<dbReference type="PANTHER" id="PTHR40661">
    <property type="match status" value="1"/>
</dbReference>
<evidence type="ECO:0000256" key="1">
    <source>
        <dbReference type="ARBA" id="ARBA00022670"/>
    </source>
</evidence>
<keyword evidence="5" id="KW-0804">Transcription</keyword>
<dbReference type="AlphaFoldDB" id="A0A844QHE0"/>
<dbReference type="Proteomes" id="UP000463224">
    <property type="component" value="Unassembled WGS sequence"/>
</dbReference>
<dbReference type="InterPro" id="IPR039418">
    <property type="entry name" value="LexA-like"/>
</dbReference>
<sequence>MDAVRKRIAGAIADRGLTYKQVSIELGKNHAYMQQYLDRGIPAKLSEDVRGRLSEILDIPESELGAKAGRSSRPPAGDVASLAIRGGAGIGSPEGVLSHDNGEVYADHINGFWSFPEPVKAGWRNMPQVYSLPVTGDSMEPTLASGSYVFVDMTHTVPQPEDIYACDFGDGLSIKRLQLVPRTDKIKVMSDNERYDDHELRRDEVRVYGRVVAWFQWRG</sequence>
<organism evidence="7 8">
    <name type="scientific">Nitratireductor arenosus</name>
    <dbReference type="NCBI Taxonomy" id="2682096"/>
    <lineage>
        <taxon>Bacteria</taxon>
        <taxon>Pseudomonadati</taxon>
        <taxon>Pseudomonadota</taxon>
        <taxon>Alphaproteobacteria</taxon>
        <taxon>Hyphomicrobiales</taxon>
        <taxon>Phyllobacteriaceae</taxon>
        <taxon>Nitratireductor</taxon>
    </lineage>
</organism>